<dbReference type="OrthoDB" id="3242409at2759"/>
<keyword evidence="1" id="KW-1133">Transmembrane helix</keyword>
<feature type="transmembrane region" description="Helical" evidence="1">
    <location>
        <begin position="105"/>
        <end position="124"/>
    </location>
</feature>
<accession>A0A8H5FR34</accession>
<organism evidence="3 4">
    <name type="scientific">Leucocoprinus leucothites</name>
    <dbReference type="NCBI Taxonomy" id="201217"/>
    <lineage>
        <taxon>Eukaryota</taxon>
        <taxon>Fungi</taxon>
        <taxon>Dikarya</taxon>
        <taxon>Basidiomycota</taxon>
        <taxon>Agaricomycotina</taxon>
        <taxon>Agaricomycetes</taxon>
        <taxon>Agaricomycetidae</taxon>
        <taxon>Agaricales</taxon>
        <taxon>Agaricineae</taxon>
        <taxon>Agaricaceae</taxon>
        <taxon>Leucocoprinus</taxon>
    </lineage>
</organism>
<evidence type="ECO:0000259" key="2">
    <source>
        <dbReference type="Pfam" id="PF20151"/>
    </source>
</evidence>
<name>A0A8H5FR34_9AGAR</name>
<gene>
    <name evidence="3" type="ORF">D9756_011038</name>
</gene>
<keyword evidence="1" id="KW-0472">Membrane</keyword>
<comment type="caution">
    <text evidence="3">The sequence shown here is derived from an EMBL/GenBank/DDBJ whole genome shotgun (WGS) entry which is preliminary data.</text>
</comment>
<keyword evidence="4" id="KW-1185">Reference proteome</keyword>
<proteinExistence type="predicted"/>
<dbReference type="InterPro" id="IPR045340">
    <property type="entry name" value="DUF6533"/>
</dbReference>
<evidence type="ECO:0000313" key="4">
    <source>
        <dbReference type="Proteomes" id="UP000559027"/>
    </source>
</evidence>
<reference evidence="3 4" key="1">
    <citation type="journal article" date="2020" name="ISME J.">
        <title>Uncovering the hidden diversity of litter-decomposition mechanisms in mushroom-forming fungi.</title>
        <authorList>
            <person name="Floudas D."/>
            <person name="Bentzer J."/>
            <person name="Ahren D."/>
            <person name="Johansson T."/>
            <person name="Persson P."/>
            <person name="Tunlid A."/>
        </authorList>
    </citation>
    <scope>NUCLEOTIDE SEQUENCE [LARGE SCALE GENOMIC DNA]</scope>
    <source>
        <strain evidence="3 4">CBS 146.42</strain>
    </source>
</reference>
<keyword evidence="1" id="KW-0812">Transmembrane</keyword>
<protein>
    <recommendedName>
        <fullName evidence="2">DUF6533 domain-containing protein</fullName>
    </recommendedName>
</protein>
<evidence type="ECO:0000313" key="3">
    <source>
        <dbReference type="EMBL" id="KAF5345583.1"/>
    </source>
</evidence>
<dbReference type="Pfam" id="PF20151">
    <property type="entry name" value="DUF6533"/>
    <property type="match status" value="1"/>
</dbReference>
<feature type="transmembrane region" description="Helical" evidence="1">
    <location>
        <begin position="61"/>
        <end position="85"/>
    </location>
</feature>
<sequence>MSTEVYTSQYVNVAGLALLLYDHIATWQDEVQYIWRYASSSSTWWLYDGSDRAMGAREPTWLITISFLICRYFALAGHIINVVYSSPFFLQRLNGNCLGWFEFQMALPMVLLFNMEFMMTIRVASSGLESFSGFGTYYVAPITLGVSQSHFLKSKSIYTAFLTECQTTLDGSAF</sequence>
<dbReference type="Proteomes" id="UP000559027">
    <property type="component" value="Unassembled WGS sequence"/>
</dbReference>
<dbReference type="AlphaFoldDB" id="A0A8H5FR34"/>
<dbReference type="EMBL" id="JAACJO010000043">
    <property type="protein sequence ID" value="KAF5345583.1"/>
    <property type="molecule type" value="Genomic_DNA"/>
</dbReference>
<evidence type="ECO:0000256" key="1">
    <source>
        <dbReference type="SAM" id="Phobius"/>
    </source>
</evidence>
<feature type="domain" description="DUF6533" evidence="2">
    <location>
        <begin position="10"/>
        <end position="44"/>
    </location>
</feature>